<keyword evidence="1" id="KW-1133">Transmembrane helix</keyword>
<accession>A0A1W9KRP2</accession>
<dbReference type="InterPro" id="IPR025612">
    <property type="entry name" value="YqjK"/>
</dbReference>
<protein>
    <recommendedName>
        <fullName evidence="4">YqjK-like protein</fullName>
    </recommendedName>
</protein>
<name>A0A1W9KRP2_9BURK</name>
<comment type="caution">
    <text evidence="2">The sequence shown here is derived from an EMBL/GenBank/DDBJ whole genome shotgun (WGS) entry which is preliminary data.</text>
</comment>
<keyword evidence="1" id="KW-0472">Membrane</keyword>
<evidence type="ECO:0008006" key="4">
    <source>
        <dbReference type="Google" id="ProtNLM"/>
    </source>
</evidence>
<dbReference type="EMBL" id="MTEI01000011">
    <property type="protein sequence ID" value="OQW87008.1"/>
    <property type="molecule type" value="Genomic_DNA"/>
</dbReference>
<evidence type="ECO:0000256" key="1">
    <source>
        <dbReference type="SAM" id="Phobius"/>
    </source>
</evidence>
<dbReference type="Pfam" id="PF13997">
    <property type="entry name" value="YqjK"/>
    <property type="match status" value="1"/>
</dbReference>
<gene>
    <name evidence="2" type="ORF">BWK72_14805</name>
</gene>
<sequence>MNNTDLLLRQQLLQRRSQQLRSSLAEQVVVLERPLAVMDTVQRGLKWLYAHPLVPLGALTVLVVFRPRQVARWSGRLWWAWQAWRRVQRAIYLDNPIKPPGRA</sequence>
<evidence type="ECO:0000313" key="3">
    <source>
        <dbReference type="Proteomes" id="UP000192505"/>
    </source>
</evidence>
<evidence type="ECO:0000313" key="2">
    <source>
        <dbReference type="EMBL" id="OQW87008.1"/>
    </source>
</evidence>
<proteinExistence type="predicted"/>
<organism evidence="2 3">
    <name type="scientific">Rhodoferax ferrireducens</name>
    <dbReference type="NCBI Taxonomy" id="192843"/>
    <lineage>
        <taxon>Bacteria</taxon>
        <taxon>Pseudomonadati</taxon>
        <taxon>Pseudomonadota</taxon>
        <taxon>Betaproteobacteria</taxon>
        <taxon>Burkholderiales</taxon>
        <taxon>Comamonadaceae</taxon>
        <taxon>Rhodoferax</taxon>
    </lineage>
</organism>
<reference evidence="2 3" key="1">
    <citation type="submission" date="2017-01" db="EMBL/GenBank/DDBJ databases">
        <title>Novel large sulfur bacteria in the metagenomes of groundwater-fed chemosynthetic microbial mats in the Lake Huron basin.</title>
        <authorList>
            <person name="Sharrar A.M."/>
            <person name="Flood B.E."/>
            <person name="Bailey J.V."/>
            <person name="Jones D.S."/>
            <person name="Biddanda B."/>
            <person name="Ruberg S.A."/>
            <person name="Marcus D.N."/>
            <person name="Dick G.J."/>
        </authorList>
    </citation>
    <scope>NUCLEOTIDE SEQUENCE [LARGE SCALE GENOMIC DNA]</scope>
    <source>
        <strain evidence="2">A7</strain>
    </source>
</reference>
<feature type="transmembrane region" description="Helical" evidence="1">
    <location>
        <begin position="47"/>
        <end position="65"/>
    </location>
</feature>
<dbReference type="AlphaFoldDB" id="A0A1W9KRP2"/>
<dbReference type="Proteomes" id="UP000192505">
    <property type="component" value="Unassembled WGS sequence"/>
</dbReference>
<keyword evidence="1" id="KW-0812">Transmembrane</keyword>